<evidence type="ECO:0000313" key="2">
    <source>
        <dbReference type="Proteomes" id="UP000501939"/>
    </source>
</evidence>
<dbReference type="RefSeq" id="WP_166322190.1">
    <property type="nucleotide sequence ID" value="NZ_CP049916.1"/>
</dbReference>
<proteinExistence type="predicted"/>
<gene>
    <name evidence="1" type="ORF">G8D99_02200</name>
</gene>
<sequence length="356" mass="41328">MQLLMNLIDESQQLNQAQFPYKLDYHGPKGRFKIIHQGLMIPGLPAPLHYFNFLTIIGQPNVPMLRNEFAIKTHALDTVSLITSVSPHMVGHFQGYSIEEDCQINKNHFSFGEKEQLIGTFPHFKLTRNDSELAFDLNIETKPVISHFTKLKLGLFDHWSLLCHCRGEIIYKEQAFQIDQLGSFEFARAINIPYLPLNFFTYQIINLENQKQLLLAHIRNSFNQIVQSRMYLRDLKTGQSEMYDQAVDFKLHRVYPKVTTPNGQEMYLPRAFEWSLKQGKRKIQVKAESRGDFKFGLAAGYVGSFSYTVNIDEHQEQGSSGYCEYIDCRALKWQEINKEEKLMNDFANIVPCTLKK</sequence>
<dbReference type="InterPro" id="IPR046611">
    <property type="entry name" value="DUF6670"/>
</dbReference>
<dbReference type="Pfam" id="PF20375">
    <property type="entry name" value="DUF6670"/>
    <property type="match status" value="1"/>
</dbReference>
<name>A0A6G8S165_9GAMM</name>
<organism evidence="1 2">
    <name type="scientific">Acinetobacter lanii</name>
    <dbReference type="NCBI Taxonomy" id="2715163"/>
    <lineage>
        <taxon>Bacteria</taxon>
        <taxon>Pseudomonadati</taxon>
        <taxon>Pseudomonadota</taxon>
        <taxon>Gammaproteobacteria</taxon>
        <taxon>Moraxellales</taxon>
        <taxon>Moraxellaceae</taxon>
        <taxon>Acinetobacter</taxon>
    </lineage>
</organism>
<evidence type="ECO:0000313" key="1">
    <source>
        <dbReference type="EMBL" id="QIO07952.1"/>
    </source>
</evidence>
<dbReference type="EMBL" id="CP049916">
    <property type="protein sequence ID" value="QIO07952.1"/>
    <property type="molecule type" value="Genomic_DNA"/>
</dbReference>
<keyword evidence="2" id="KW-1185">Reference proteome</keyword>
<dbReference type="Proteomes" id="UP000501939">
    <property type="component" value="Chromosome"/>
</dbReference>
<dbReference type="KEGG" id="alj:G8D99_02200"/>
<dbReference type="AlphaFoldDB" id="A0A6G8S165"/>
<accession>A0A6G8S165</accession>
<protein>
    <submittedName>
        <fullName evidence="1">Uncharacterized protein</fullName>
    </submittedName>
</protein>
<reference evidence="1 2" key="1">
    <citation type="submission" date="2020-03" db="EMBL/GenBank/DDBJ databases">
        <authorList>
            <person name="Zhu W."/>
        </authorList>
    </citation>
    <scope>NUCLEOTIDE SEQUENCE [LARGE SCALE GENOMIC DNA]</scope>
    <source>
        <strain evidence="1 2">185</strain>
    </source>
</reference>